<dbReference type="SUPFAM" id="SSF51735">
    <property type="entry name" value="NAD(P)-binding Rossmann-fold domains"/>
    <property type="match status" value="1"/>
</dbReference>
<dbReference type="InterPro" id="IPR013328">
    <property type="entry name" value="6PGD_dom2"/>
</dbReference>
<dbReference type="PANTHER" id="PTHR43362:SF1">
    <property type="entry name" value="MANNITOL DEHYDROGENASE 2-RELATED"/>
    <property type="match status" value="1"/>
</dbReference>
<dbReference type="InterPro" id="IPR036291">
    <property type="entry name" value="NAD(P)-bd_dom_sf"/>
</dbReference>
<gene>
    <name evidence="1" type="ORF">TL16_g10396</name>
</gene>
<proteinExistence type="predicted"/>
<dbReference type="GO" id="GO:0016616">
    <property type="term" value="F:oxidoreductase activity, acting on the CH-OH group of donors, NAD or NADP as acceptor"/>
    <property type="evidence" value="ECO:0007669"/>
    <property type="project" value="TreeGrafter"/>
</dbReference>
<dbReference type="InterPro" id="IPR050988">
    <property type="entry name" value="Mannitol_DH/Oxidoreductase"/>
</dbReference>
<evidence type="ECO:0000313" key="2">
    <source>
        <dbReference type="Proteomes" id="UP001162640"/>
    </source>
</evidence>
<dbReference type="AlphaFoldDB" id="A0A9W7B8U6"/>
<dbReference type="InterPro" id="IPR032466">
    <property type="entry name" value="Metal_Hydrolase"/>
</dbReference>
<dbReference type="PANTHER" id="PTHR43362">
    <property type="entry name" value="MANNITOL DEHYDROGENASE DSF1-RELATED"/>
    <property type="match status" value="1"/>
</dbReference>
<dbReference type="SUPFAM" id="SSF48179">
    <property type="entry name" value="6-phosphogluconate dehydrogenase C-terminal domain-like"/>
    <property type="match status" value="1"/>
</dbReference>
<reference evidence="2" key="1">
    <citation type="journal article" date="2023" name="Commun. Biol.">
        <title>Genome analysis of Parmales, the sister group of diatoms, reveals the evolutionary specialization of diatoms from phago-mixotrophs to photoautotrophs.</title>
        <authorList>
            <person name="Ban H."/>
            <person name="Sato S."/>
            <person name="Yoshikawa S."/>
            <person name="Yamada K."/>
            <person name="Nakamura Y."/>
            <person name="Ichinomiya M."/>
            <person name="Sato N."/>
            <person name="Blanc-Mathieu R."/>
            <person name="Endo H."/>
            <person name="Kuwata A."/>
            <person name="Ogata H."/>
        </authorList>
    </citation>
    <scope>NUCLEOTIDE SEQUENCE [LARGE SCALE GENOMIC DNA]</scope>
</reference>
<organism evidence="1 2">
    <name type="scientific">Triparma laevis f. inornata</name>
    <dbReference type="NCBI Taxonomy" id="1714386"/>
    <lineage>
        <taxon>Eukaryota</taxon>
        <taxon>Sar</taxon>
        <taxon>Stramenopiles</taxon>
        <taxon>Ochrophyta</taxon>
        <taxon>Bolidophyceae</taxon>
        <taxon>Parmales</taxon>
        <taxon>Triparmaceae</taxon>
        <taxon>Triparma</taxon>
    </lineage>
</organism>
<dbReference type="Gene3D" id="1.10.2020.10">
    <property type="entry name" value="uronate isomerase, domain 2, chain A"/>
    <property type="match status" value="1"/>
</dbReference>
<dbReference type="SUPFAM" id="SSF51556">
    <property type="entry name" value="Metallo-dependent hydrolases"/>
    <property type="match status" value="1"/>
</dbReference>
<dbReference type="Proteomes" id="UP001162640">
    <property type="component" value="Unassembled WGS sequence"/>
</dbReference>
<protein>
    <submittedName>
        <fullName evidence="1">Uncharacterized protein</fullName>
    </submittedName>
</protein>
<dbReference type="Gene3D" id="3.20.20.140">
    <property type="entry name" value="Metal-dependent hydrolases"/>
    <property type="match status" value="1"/>
</dbReference>
<dbReference type="InterPro" id="IPR008927">
    <property type="entry name" value="6-PGluconate_DH-like_C_sf"/>
</dbReference>
<name>A0A9W7B8U6_9STRA</name>
<dbReference type="Gene3D" id="1.10.1040.10">
    <property type="entry name" value="N-(1-d-carboxylethyl)-l-norvaline Dehydrogenase, domain 2"/>
    <property type="match status" value="1"/>
</dbReference>
<dbReference type="EMBL" id="BLQM01000368">
    <property type="protein sequence ID" value="GMH85977.1"/>
    <property type="molecule type" value="Genomic_DNA"/>
</dbReference>
<sequence>MIWLSKILSSLETSTHKISLICTDNLQNNGDKIKSIVLSLAPELKPYLDSKVTFHNAMVDCIVSSRECSLYSQIPRREILPQKSIVISPPSSLSGGPEFHNVTSSVLNNEITKKLLIANATHTAIASGLCLDGFNSTASITGAKVYLEYLDNLFESEILPTVMGETGLDAEEVNKTWLEWRTRLSSKSFGLSTYFISQGSAKKIGIRLSTTLKKYNHFSAVAVSGVLRFLTGEDVGGGVFNGFTGIKGKTEKVEYTGGLYMEFGDKGEYTFKNDTILKVDGLEIKLPVALVHAREGILDLSHVISIYLKSSDVGLIKPDKELIKMIGKGLRRLWNGESYKSLISNIDIVPLQFALKGDFKSLNELQDSVDDEINNCQIIDLHTHLLPSTHGGKFLMGIDELLNYHYLVSEYIMSGELSVEEFMGLTREMKTELIWEELFVRLTPVSEATRGVVNVLKELSMTTEWSNRDLKGIRSRFQSLRDSGIEKYEEYIFKRSKIKYAVMTNIPFEREEMRYFKEGKGFSGRYRTAREEMRYFKEGKGFSGRYRTAVRVDPLLEGDWGKVKMAMAEDGVGGEEIESVKEWVRTWCRKIEPEYLMASTPKNFTYTAVDLTQPGAFATSTSGKKRSITSDLDCCDEDTDQASRINESSDLLKEVLLPLAEELSLPLALKIGCERQVNPSLGLAGDGIQTVDMSILLRLLQDWPKVKFLVTFLSLENQHAACVLKGKFRNLHVYGCWWYVNQGSLIERITRMRLEMLGTNFTFQHSDCRVLEQLLYKWKHSREALKVALKPEIKKVWENGGCCRGDVRKVVERITGGAYEEFLTMKL</sequence>
<accession>A0A9W7B8U6</accession>
<dbReference type="Gene3D" id="3.40.50.720">
    <property type="entry name" value="NAD(P)-binding Rossmann-like Domain"/>
    <property type="match status" value="1"/>
</dbReference>
<evidence type="ECO:0000313" key="1">
    <source>
        <dbReference type="EMBL" id="GMH85977.1"/>
    </source>
</evidence>
<comment type="caution">
    <text evidence="1">The sequence shown here is derived from an EMBL/GenBank/DDBJ whole genome shotgun (WGS) entry which is preliminary data.</text>
</comment>